<dbReference type="AlphaFoldDB" id="A0AAU9D350"/>
<accession>A0AAU9D350</accession>
<dbReference type="Proteomes" id="UP001348817">
    <property type="component" value="Plasmid pFA10"/>
</dbReference>
<gene>
    <name evidence="1" type="ORF">FUAX_54460</name>
</gene>
<sequence>MDEYEVTKAVTLKNRNTGRGGNTGVFIYKVGEKRFKGHYPSALPEGKRFYIGYSVKDPRYNVLIHGVDVNAPFPVDFDLSKYLNDNIFRHVDCADVYK</sequence>
<evidence type="ECO:0000313" key="1">
    <source>
        <dbReference type="EMBL" id="BDD13014.1"/>
    </source>
</evidence>
<proteinExistence type="predicted"/>
<dbReference type="EMBL" id="AP025324">
    <property type="protein sequence ID" value="BDD13014.1"/>
    <property type="molecule type" value="Genomic_DNA"/>
</dbReference>
<protein>
    <submittedName>
        <fullName evidence="1">Uncharacterized protein</fullName>
    </submittedName>
</protein>
<keyword evidence="1" id="KW-0614">Plasmid</keyword>
<dbReference type="KEGG" id="fax:FUAX_54460"/>
<evidence type="ECO:0000313" key="2">
    <source>
        <dbReference type="Proteomes" id="UP001348817"/>
    </source>
</evidence>
<keyword evidence="2" id="KW-1185">Reference proteome</keyword>
<name>A0AAU9D350_9BACT</name>
<organism evidence="1 2">
    <name type="scientific">Fulvitalea axinellae</name>
    <dbReference type="NCBI Taxonomy" id="1182444"/>
    <lineage>
        <taxon>Bacteria</taxon>
        <taxon>Pseudomonadati</taxon>
        <taxon>Bacteroidota</taxon>
        <taxon>Cytophagia</taxon>
        <taxon>Cytophagales</taxon>
        <taxon>Persicobacteraceae</taxon>
        <taxon>Fulvitalea</taxon>
    </lineage>
</organism>
<geneLocation type="plasmid" evidence="1 2">
    <name>pFA10</name>
</geneLocation>
<reference evidence="1 2" key="1">
    <citation type="submission" date="2021-12" db="EMBL/GenBank/DDBJ databases">
        <title>Genome sequencing of bacteria with rrn-lacking chromosome and rrn-plasmid.</title>
        <authorList>
            <person name="Anda M."/>
            <person name="Iwasaki W."/>
        </authorList>
    </citation>
    <scope>NUCLEOTIDE SEQUENCE [LARGE SCALE GENOMIC DNA]</scope>
    <source>
        <strain evidence="1 2">DSM 100852</strain>
        <plasmid evidence="1 2">pFA10</plasmid>
    </source>
</reference>